<gene>
    <name evidence="1" type="ORF">GEV26_17350</name>
</gene>
<dbReference type="SUPFAM" id="SSF81296">
    <property type="entry name" value="E set domains"/>
    <property type="match status" value="1"/>
</dbReference>
<evidence type="ECO:0000313" key="1">
    <source>
        <dbReference type="EMBL" id="QGG43000.1"/>
    </source>
</evidence>
<dbReference type="GO" id="GO:0006790">
    <property type="term" value="P:sulfur compound metabolic process"/>
    <property type="evidence" value="ECO:0007669"/>
    <property type="project" value="TreeGrafter"/>
</dbReference>
<organism evidence="1 2">
    <name type="scientific">Aeromicrobium yanjiei</name>
    <dbReference type="NCBI Taxonomy" id="2662028"/>
    <lineage>
        <taxon>Bacteria</taxon>
        <taxon>Bacillati</taxon>
        <taxon>Actinomycetota</taxon>
        <taxon>Actinomycetes</taxon>
        <taxon>Propionibacteriales</taxon>
        <taxon>Nocardioidaceae</taxon>
        <taxon>Aeromicrobium</taxon>
    </lineage>
</organism>
<dbReference type="AlphaFoldDB" id="A0A5Q2MR74"/>
<dbReference type="Proteomes" id="UP000392064">
    <property type="component" value="Chromosome"/>
</dbReference>
<dbReference type="Pfam" id="PF00174">
    <property type="entry name" value="Oxidored_molyb"/>
    <property type="match status" value="1"/>
</dbReference>
<dbReference type="PANTHER" id="PTHR19372">
    <property type="entry name" value="SULFITE REDUCTASE"/>
    <property type="match status" value="1"/>
</dbReference>
<dbReference type="KEGG" id="aef:GEV26_17350"/>
<dbReference type="EMBL" id="CP045737">
    <property type="protein sequence ID" value="QGG43000.1"/>
    <property type="molecule type" value="Genomic_DNA"/>
</dbReference>
<dbReference type="RefSeq" id="WP_153654804.1">
    <property type="nucleotide sequence ID" value="NZ_CP045737.1"/>
</dbReference>
<name>A0A5Q2MR74_9ACTN</name>
<dbReference type="Gene3D" id="2.60.40.650">
    <property type="match status" value="1"/>
</dbReference>
<proteinExistence type="predicted"/>
<keyword evidence="2" id="KW-1185">Reference proteome</keyword>
<dbReference type="InterPro" id="IPR036374">
    <property type="entry name" value="OxRdtase_Mopterin-bd_sf"/>
</dbReference>
<sequence>MSTTTASRAAAPWWAGALAGFLAAASGVAVGTAVAALLQGVPSPIESVGNRAIDYAPPFLKEFAVRQFGTADKPVLIGGVVATLALLAVVAGIVGRRRPTVAVVLVALIGAVAVVCAAIDRTTTASRALTLVPSVLTAVVSLGALVLLLGNLRERERAADAHPLGLGRRGFLKASLGITALALAGGVVGRLFGDAAAAASRAGIRLPGATKAATPVPSGVEVGVSGVSDYLTPNRDFYRVDTALRIPDVPAEGWNLRIHGMVDRELNLSYRDLMGMALEEHRVTLTCVSNEVGGPYVGNALWLGVRTATLLSMAGVQDGADAIKSTSADRWTAGSPLETVTDDRNAMVAIGMNGEPLPLAHGFPARLVIPGLYGFVSATKWLTDIEVTRFADFKGYWTTRDYTALAPIKFSSRIDVPRSFQAFPQDKARFGGVAWAQTVGIEKVEVSIDEGDWVEATLGAEDNAETWRQWSYQWDDATPGNHQLTIRATTKDGDTQTSDRAPIRPNGTTGWHSVQFRVE</sequence>
<dbReference type="InterPro" id="IPR014756">
    <property type="entry name" value="Ig_E-set"/>
</dbReference>
<dbReference type="GO" id="GO:0043546">
    <property type="term" value="F:molybdopterin cofactor binding"/>
    <property type="evidence" value="ECO:0007669"/>
    <property type="project" value="TreeGrafter"/>
</dbReference>
<accession>A0A5Q2MR74</accession>
<evidence type="ECO:0000313" key="2">
    <source>
        <dbReference type="Proteomes" id="UP000392064"/>
    </source>
</evidence>
<protein>
    <submittedName>
        <fullName evidence="1">Molybdopterin-dependent oxidoreductase</fullName>
    </submittedName>
</protein>
<dbReference type="InterPro" id="IPR000572">
    <property type="entry name" value="OxRdtase_Mopterin-bd_dom"/>
</dbReference>
<dbReference type="Gene3D" id="3.90.420.10">
    <property type="entry name" value="Oxidoreductase, molybdopterin-binding domain"/>
    <property type="match status" value="1"/>
</dbReference>
<dbReference type="PANTHER" id="PTHR19372:SF7">
    <property type="entry name" value="SULFITE OXIDASE, MITOCHONDRIAL"/>
    <property type="match status" value="1"/>
</dbReference>
<dbReference type="GO" id="GO:0008482">
    <property type="term" value="F:sulfite oxidase activity"/>
    <property type="evidence" value="ECO:0007669"/>
    <property type="project" value="TreeGrafter"/>
</dbReference>
<dbReference type="GO" id="GO:0020037">
    <property type="term" value="F:heme binding"/>
    <property type="evidence" value="ECO:0007669"/>
    <property type="project" value="TreeGrafter"/>
</dbReference>
<dbReference type="SUPFAM" id="SSF56524">
    <property type="entry name" value="Oxidoreductase molybdopterin-binding domain"/>
    <property type="match status" value="1"/>
</dbReference>
<reference evidence="1 2" key="1">
    <citation type="submission" date="2019-11" db="EMBL/GenBank/DDBJ databases">
        <authorList>
            <person name="Li J."/>
        </authorList>
    </citation>
    <scope>NUCLEOTIDE SEQUENCE [LARGE SCALE GENOMIC DNA]</scope>
    <source>
        <strain evidence="1 2">MF47</strain>
    </source>
</reference>